<dbReference type="STRING" id="1296565.SAMN05660657_04746"/>
<evidence type="ECO:0000313" key="3">
    <source>
        <dbReference type="Proteomes" id="UP000199546"/>
    </source>
</evidence>
<proteinExistence type="predicted"/>
<gene>
    <name evidence="2" type="ORF">SAMN05660657_04746</name>
</gene>
<dbReference type="AlphaFoldDB" id="A0A1I7CQI0"/>
<organism evidence="2 3">
    <name type="scientific">Geodermatophilus amargosae</name>
    <dbReference type="NCBI Taxonomy" id="1296565"/>
    <lineage>
        <taxon>Bacteria</taxon>
        <taxon>Bacillati</taxon>
        <taxon>Actinomycetota</taxon>
        <taxon>Actinomycetes</taxon>
        <taxon>Geodermatophilales</taxon>
        <taxon>Geodermatophilaceae</taxon>
        <taxon>Geodermatophilus</taxon>
    </lineage>
</organism>
<accession>A0A1I7CQI0</accession>
<dbReference type="EMBL" id="FPBA01000025">
    <property type="protein sequence ID" value="SFU01579.1"/>
    <property type="molecule type" value="Genomic_DNA"/>
</dbReference>
<evidence type="ECO:0000256" key="1">
    <source>
        <dbReference type="SAM" id="MobiDB-lite"/>
    </source>
</evidence>
<evidence type="ECO:0000313" key="2">
    <source>
        <dbReference type="EMBL" id="SFU01579.1"/>
    </source>
</evidence>
<dbReference type="Proteomes" id="UP000199546">
    <property type="component" value="Unassembled WGS sequence"/>
</dbReference>
<sequence>MTTWSPSPWVDLPTSPPDPPVRSPARPVVTVYVPAWVDAEEMYSLHVIAALLEDRCPRCYTRLTADEWDETPPAYQWRICALHGYWRRHQTTPGRYIVPLWQWCLGPNPDVLELR</sequence>
<protein>
    <submittedName>
        <fullName evidence="2">Uncharacterized protein</fullName>
    </submittedName>
</protein>
<dbReference type="RefSeq" id="WP_093583464.1">
    <property type="nucleotide sequence ID" value="NZ_FPBA01000025.1"/>
</dbReference>
<keyword evidence="3" id="KW-1185">Reference proteome</keyword>
<reference evidence="3" key="1">
    <citation type="submission" date="2016-10" db="EMBL/GenBank/DDBJ databases">
        <authorList>
            <person name="Varghese N."/>
            <person name="Submissions S."/>
        </authorList>
    </citation>
    <scope>NUCLEOTIDE SEQUENCE [LARGE SCALE GENOMIC DNA]</scope>
    <source>
        <strain evidence="3">DSM 46136</strain>
    </source>
</reference>
<name>A0A1I7CQI0_9ACTN</name>
<feature type="region of interest" description="Disordered" evidence="1">
    <location>
        <begin position="1"/>
        <end position="24"/>
    </location>
</feature>